<organism evidence="1">
    <name type="scientific">viral metagenome</name>
    <dbReference type="NCBI Taxonomy" id="1070528"/>
    <lineage>
        <taxon>unclassified sequences</taxon>
        <taxon>metagenomes</taxon>
        <taxon>organismal metagenomes</taxon>
    </lineage>
</organism>
<dbReference type="AlphaFoldDB" id="A0A6C0AD65"/>
<evidence type="ECO:0000313" key="1">
    <source>
        <dbReference type="EMBL" id="QHS77669.1"/>
    </source>
</evidence>
<protein>
    <submittedName>
        <fullName evidence="1">Uncharacterized protein</fullName>
    </submittedName>
</protein>
<proteinExistence type="predicted"/>
<reference evidence="1" key="1">
    <citation type="journal article" date="2020" name="Nature">
        <title>Giant virus diversity and host interactions through global metagenomics.</title>
        <authorList>
            <person name="Schulz F."/>
            <person name="Roux S."/>
            <person name="Paez-Espino D."/>
            <person name="Jungbluth S."/>
            <person name="Walsh D.A."/>
            <person name="Denef V.J."/>
            <person name="McMahon K.D."/>
            <person name="Konstantinidis K.T."/>
            <person name="Eloe-Fadrosh E.A."/>
            <person name="Kyrpides N.C."/>
            <person name="Woyke T."/>
        </authorList>
    </citation>
    <scope>NUCLEOTIDE SEQUENCE</scope>
    <source>
        <strain evidence="1">GVMAG-S-1021933-23</strain>
    </source>
</reference>
<dbReference type="EMBL" id="MN740593">
    <property type="protein sequence ID" value="QHS77669.1"/>
    <property type="molecule type" value="Genomic_DNA"/>
</dbReference>
<sequence>MKINELFKNINFFHNLISLVNFNKKNKNSIFLKYIK</sequence>
<name>A0A6C0AD65_9ZZZZ</name>
<accession>A0A6C0AD65</accession>